<reference evidence="1 2" key="1">
    <citation type="journal article" date="2018" name="Genome Biol. Evol.">
        <title>Multiple Roots of Fruiting Body Formation in Amoebozoa.</title>
        <authorList>
            <person name="Hillmann F."/>
            <person name="Forbes G."/>
            <person name="Novohradska S."/>
            <person name="Ferling I."/>
            <person name="Riege K."/>
            <person name="Groth M."/>
            <person name="Westermann M."/>
            <person name="Marz M."/>
            <person name="Spaller T."/>
            <person name="Winckler T."/>
            <person name="Schaap P."/>
            <person name="Glockner G."/>
        </authorList>
    </citation>
    <scope>NUCLEOTIDE SEQUENCE [LARGE SCALE GENOMIC DNA]</scope>
    <source>
        <strain evidence="1 2">Jena</strain>
    </source>
</reference>
<gene>
    <name evidence="1" type="ORF">PROFUN_04585</name>
</gene>
<dbReference type="Proteomes" id="UP000241769">
    <property type="component" value="Unassembled WGS sequence"/>
</dbReference>
<protein>
    <submittedName>
        <fullName evidence="1">Triglyceride lipase-cholesterol esterase (Predicted)</fullName>
    </submittedName>
</protein>
<dbReference type="InParanoid" id="A0A2P6NUL6"/>
<dbReference type="OrthoDB" id="9974421at2759"/>
<name>A0A2P6NUL6_9EUKA</name>
<proteinExistence type="predicted"/>
<dbReference type="AlphaFoldDB" id="A0A2P6NUL6"/>
<dbReference type="EMBL" id="MDYQ01000019">
    <property type="protein sequence ID" value="PRP87558.1"/>
    <property type="molecule type" value="Genomic_DNA"/>
</dbReference>
<evidence type="ECO:0000313" key="2">
    <source>
        <dbReference type="Proteomes" id="UP000241769"/>
    </source>
</evidence>
<comment type="caution">
    <text evidence="1">The sequence shown here is derived from an EMBL/GenBank/DDBJ whole genome shotgun (WGS) entry which is preliminary data.</text>
</comment>
<evidence type="ECO:0000313" key="1">
    <source>
        <dbReference type="EMBL" id="PRP87558.1"/>
    </source>
</evidence>
<organism evidence="1 2">
    <name type="scientific">Planoprotostelium fungivorum</name>
    <dbReference type="NCBI Taxonomy" id="1890364"/>
    <lineage>
        <taxon>Eukaryota</taxon>
        <taxon>Amoebozoa</taxon>
        <taxon>Evosea</taxon>
        <taxon>Variosea</taxon>
        <taxon>Cavosteliida</taxon>
        <taxon>Cavosteliaceae</taxon>
        <taxon>Planoprotostelium</taxon>
    </lineage>
</organism>
<dbReference type="Gene3D" id="3.40.50.1820">
    <property type="entry name" value="alpha/beta hydrolase"/>
    <property type="match status" value="1"/>
</dbReference>
<accession>A0A2P6NUL6</accession>
<dbReference type="InterPro" id="IPR029058">
    <property type="entry name" value="AB_hydrolase_fold"/>
</dbReference>
<keyword evidence="2" id="KW-1185">Reference proteome</keyword>
<sequence length="65" mass="7709">MAIFWGGQDTVPNHEYFLEDLKGKAKFYKLDTYEHLDFLYSKSAHEEVYEDVIQIINEGCNVNKY</sequence>